<keyword evidence="2 8" id="KW-0690">Ribosome biogenesis</keyword>
<organism evidence="13 14">
    <name type="scientific">Paramecium pentaurelia</name>
    <dbReference type="NCBI Taxonomy" id="43138"/>
    <lineage>
        <taxon>Eukaryota</taxon>
        <taxon>Sar</taxon>
        <taxon>Alveolata</taxon>
        <taxon>Ciliophora</taxon>
        <taxon>Intramacronucleata</taxon>
        <taxon>Oligohymenophorea</taxon>
        <taxon>Peniculida</taxon>
        <taxon>Parameciidae</taxon>
        <taxon>Paramecium</taxon>
    </lineage>
</organism>
<feature type="compositionally biased region" description="Polar residues" evidence="9">
    <location>
        <begin position="1008"/>
        <end position="1021"/>
    </location>
</feature>
<feature type="compositionally biased region" description="Polar residues" evidence="9">
    <location>
        <begin position="1419"/>
        <end position="1432"/>
    </location>
</feature>
<feature type="coiled-coil region" evidence="8">
    <location>
        <begin position="1069"/>
        <end position="1136"/>
    </location>
</feature>
<evidence type="ECO:0000256" key="3">
    <source>
        <dbReference type="ARBA" id="ARBA00022552"/>
    </source>
</evidence>
<dbReference type="HAMAP" id="MF_03163">
    <property type="entry name" value="RNA_methyltr_E_SPB1"/>
    <property type="match status" value="1"/>
</dbReference>
<keyword evidence="4 8" id="KW-0489">Methyltransferase</keyword>
<dbReference type="FunFam" id="3.40.50.150:FF:000004">
    <property type="entry name" value="AdoMet-dependent rRNA methyltransferase SPB1"/>
    <property type="match status" value="1"/>
</dbReference>
<dbReference type="EMBL" id="CAJJDO010000089">
    <property type="protein sequence ID" value="CAD8187607.1"/>
    <property type="molecule type" value="Genomic_DNA"/>
</dbReference>
<dbReference type="PANTHER" id="PTHR10920:SF13">
    <property type="entry name" value="PRE-RRNA 2'-O-RIBOSE RNA METHYLTRANSFERASE FTSJ3"/>
    <property type="match status" value="1"/>
</dbReference>
<feature type="region of interest" description="Disordered" evidence="9">
    <location>
        <begin position="955"/>
        <end position="1021"/>
    </location>
</feature>
<dbReference type="GO" id="GO:0030687">
    <property type="term" value="C:preribosome, large subunit precursor"/>
    <property type="evidence" value="ECO:0007669"/>
    <property type="project" value="TreeGrafter"/>
</dbReference>
<dbReference type="Pfam" id="PF01728">
    <property type="entry name" value="FtsJ"/>
    <property type="match status" value="2"/>
</dbReference>
<dbReference type="InterPro" id="IPR015507">
    <property type="entry name" value="rRNA-MeTfrase_E"/>
</dbReference>
<comment type="caution">
    <text evidence="13">The sequence shown here is derived from an EMBL/GenBank/DDBJ whole genome shotgun (WGS) entry which is preliminary data.</text>
</comment>
<evidence type="ECO:0000256" key="5">
    <source>
        <dbReference type="ARBA" id="ARBA00022679"/>
    </source>
</evidence>
<comment type="subcellular location">
    <subcellularLocation>
        <location evidence="1 8">Nucleus</location>
        <location evidence="1 8">Nucleolus</location>
    </subcellularLocation>
</comment>
<dbReference type="InterPro" id="IPR028589">
    <property type="entry name" value="SPB1-like"/>
</dbReference>
<dbReference type="InterPro" id="IPR050082">
    <property type="entry name" value="RNA_methyltr_RlmE"/>
</dbReference>
<dbReference type="GO" id="GO:0005730">
    <property type="term" value="C:nucleolus"/>
    <property type="evidence" value="ECO:0007669"/>
    <property type="project" value="UniProtKB-SubCell"/>
</dbReference>
<feature type="region of interest" description="Disordered" evidence="9">
    <location>
        <begin position="1668"/>
        <end position="1721"/>
    </location>
</feature>
<proteinExistence type="inferred from homology"/>
<gene>
    <name evidence="13" type="ORF">PPENT_87.1.T0890161</name>
</gene>
<dbReference type="HAMAP" id="MF_01547">
    <property type="entry name" value="RNA_methyltr_E"/>
    <property type="match status" value="1"/>
</dbReference>
<feature type="compositionally biased region" description="Basic and acidic residues" evidence="9">
    <location>
        <begin position="1382"/>
        <end position="1403"/>
    </location>
</feature>
<feature type="domain" description="Ribosomal RNA methyltransferase SPB1-like C-terminal" evidence="11">
    <location>
        <begin position="1504"/>
        <end position="1700"/>
    </location>
</feature>
<dbReference type="GO" id="GO:0008650">
    <property type="term" value="F:rRNA (uridine-2'-O-)-methyltransferase activity"/>
    <property type="evidence" value="ECO:0007669"/>
    <property type="project" value="TreeGrafter"/>
</dbReference>
<feature type="domain" description="Ribosomal RNA methyltransferase FtsJ" evidence="10">
    <location>
        <begin position="498"/>
        <end position="601"/>
    </location>
</feature>
<feature type="binding site" evidence="8">
    <location>
        <position position="75"/>
    </location>
    <ligand>
        <name>S-adenosyl-L-methionine</name>
        <dbReference type="ChEBI" id="CHEBI:59789"/>
    </ligand>
</feature>
<feature type="binding site" evidence="8">
    <location>
        <position position="55"/>
    </location>
    <ligand>
        <name>S-adenosyl-L-methionine</name>
        <dbReference type="ChEBI" id="CHEBI:59789"/>
    </ligand>
</feature>
<protein>
    <recommendedName>
        <fullName evidence="8">Putative rRNA methyltransferase</fullName>
        <ecNumber evidence="8">2.1.1.-</ecNumber>
    </recommendedName>
    <alternativeName>
        <fullName evidence="8">2'-O-ribose RNA methyltransferase SPB1 homolog</fullName>
    </alternativeName>
</protein>
<dbReference type="Proteomes" id="UP000689195">
    <property type="component" value="Unassembled WGS sequence"/>
</dbReference>
<evidence type="ECO:0000256" key="1">
    <source>
        <dbReference type="ARBA" id="ARBA00004604"/>
    </source>
</evidence>
<keyword evidence="5 8" id="KW-0808">Transferase</keyword>
<feature type="coiled-coil region" evidence="8">
    <location>
        <begin position="467"/>
        <end position="512"/>
    </location>
</feature>
<feature type="binding site" evidence="8">
    <location>
        <position position="115"/>
    </location>
    <ligand>
        <name>S-adenosyl-L-methionine</name>
        <dbReference type="ChEBI" id="CHEBI:59789"/>
    </ligand>
</feature>
<accession>A0A8S1WG32</accession>
<evidence type="ECO:0000259" key="10">
    <source>
        <dbReference type="Pfam" id="PF01728"/>
    </source>
</evidence>
<evidence type="ECO:0000256" key="4">
    <source>
        <dbReference type="ARBA" id="ARBA00022603"/>
    </source>
</evidence>
<feature type="domain" description="Ribosomal RNA methyltransferase FtsJ" evidence="10">
    <location>
        <begin position="23"/>
        <end position="198"/>
    </location>
</feature>
<evidence type="ECO:0000256" key="6">
    <source>
        <dbReference type="ARBA" id="ARBA00022691"/>
    </source>
</evidence>
<evidence type="ECO:0000259" key="12">
    <source>
        <dbReference type="Pfam" id="PF11861"/>
    </source>
</evidence>
<feature type="binding site" evidence="8">
    <location>
        <position position="91"/>
    </location>
    <ligand>
        <name>S-adenosyl-L-methionine</name>
        <dbReference type="ChEBI" id="CHEBI:59789"/>
    </ligand>
</feature>
<evidence type="ECO:0000313" key="13">
    <source>
        <dbReference type="EMBL" id="CAD8187607.1"/>
    </source>
</evidence>
<name>A0A8S1WG32_9CILI</name>
<feature type="coiled-coil region" evidence="8">
    <location>
        <begin position="1480"/>
        <end position="1547"/>
    </location>
</feature>
<keyword evidence="8" id="KW-0175">Coiled coil</keyword>
<feature type="region of interest" description="Disordered" evidence="9">
    <location>
        <begin position="741"/>
        <end position="779"/>
    </location>
</feature>
<feature type="region of interest" description="Disordered" evidence="9">
    <location>
        <begin position="402"/>
        <end position="423"/>
    </location>
</feature>
<comment type="catalytic activity">
    <reaction evidence="8">
        <text>a ribonucleotide in rRNA + S-adenosyl-L-methionine = a 2'-O-methylribonucleotide in rRNA + S-adenosyl-L-homocysteine + H(+)</text>
        <dbReference type="Rhea" id="RHEA:48628"/>
        <dbReference type="Rhea" id="RHEA-COMP:12164"/>
        <dbReference type="Rhea" id="RHEA-COMP:12165"/>
        <dbReference type="ChEBI" id="CHEBI:15378"/>
        <dbReference type="ChEBI" id="CHEBI:57856"/>
        <dbReference type="ChEBI" id="CHEBI:59789"/>
        <dbReference type="ChEBI" id="CHEBI:90675"/>
        <dbReference type="ChEBI" id="CHEBI:90676"/>
    </reaction>
</comment>
<feature type="region of interest" description="Disordered" evidence="9">
    <location>
        <begin position="801"/>
        <end position="828"/>
    </location>
</feature>
<evidence type="ECO:0000256" key="9">
    <source>
        <dbReference type="SAM" id="MobiDB-lite"/>
    </source>
</evidence>
<dbReference type="InterPro" id="IPR002877">
    <property type="entry name" value="RNA_MeTrfase_FtsJ_dom"/>
</dbReference>
<feature type="compositionally biased region" description="Basic residues" evidence="9">
    <location>
        <begin position="1690"/>
        <end position="1721"/>
    </location>
</feature>
<comment type="function">
    <text evidence="8">Probable methyltransferase involved in the maturation of rRNA and in the biogenesis of ribosomal subunits.</text>
</comment>
<dbReference type="GO" id="GO:0000463">
    <property type="term" value="P:maturation of LSU-rRNA from tricistronic rRNA transcript (SSU-rRNA, 5.8S rRNA, LSU-rRNA)"/>
    <property type="evidence" value="ECO:0007669"/>
    <property type="project" value="TreeGrafter"/>
</dbReference>
<dbReference type="GO" id="GO:0016435">
    <property type="term" value="F:rRNA (guanine) methyltransferase activity"/>
    <property type="evidence" value="ECO:0007669"/>
    <property type="project" value="TreeGrafter"/>
</dbReference>
<feature type="domain" description="DUF3381" evidence="12">
    <location>
        <begin position="643"/>
        <end position="814"/>
    </location>
</feature>
<evidence type="ECO:0000256" key="7">
    <source>
        <dbReference type="ARBA" id="ARBA00023242"/>
    </source>
</evidence>
<evidence type="ECO:0000259" key="11">
    <source>
        <dbReference type="Pfam" id="PF07780"/>
    </source>
</evidence>
<feature type="region of interest" description="Disordered" evidence="9">
    <location>
        <begin position="1365"/>
        <end position="1432"/>
    </location>
</feature>
<dbReference type="InterPro" id="IPR012920">
    <property type="entry name" value="rRNA_MeTfrase_SPB1-like_C"/>
</dbReference>
<dbReference type="Pfam" id="PF07780">
    <property type="entry name" value="Spb1_C"/>
    <property type="match status" value="2"/>
</dbReference>
<feature type="coiled-coil region" evidence="8">
    <location>
        <begin position="1281"/>
        <end position="1326"/>
    </location>
</feature>
<dbReference type="InterPro" id="IPR024576">
    <property type="entry name" value="rRNA_MeTfrase_Spb1_DUF3381"/>
</dbReference>
<evidence type="ECO:0000256" key="8">
    <source>
        <dbReference type="HAMAP-Rule" id="MF_03163"/>
    </source>
</evidence>
<feature type="active site" description="Proton acceptor" evidence="8">
    <location>
        <position position="155"/>
    </location>
</feature>
<feature type="coiled-coil region" evidence="8">
    <location>
        <begin position="870"/>
        <end position="915"/>
    </location>
</feature>
<feature type="region of interest" description="Disordered" evidence="9">
    <location>
        <begin position="338"/>
        <end position="377"/>
    </location>
</feature>
<sequence length="1721" mass="203810">MPRKTKARSRLDKYYNLAKDQGYRSRAAFKLFQLNRKYNFLNNARTVVDLCAAPGGWMQVCAQIMPTSSTIIGLDLVHIKPIPGCKAFTQDITTPQCVQLLKKEIPQKADVILHDGAPNVGASWAKDAYNQNDLVLSSLRLASQFLKKGGVFVTKVFRSTDYNSLMWVFNKFFTKVEATKPLASRFVSAEIFVVCLDYLAPEYIDEKLFDSKHVFKDTETDMLQQQIQKEIVSVDKILQKRTQRHRSGYADDVHQTVYQMIDFEEFLHADNPYPIFIEYAGIKMTEEAKEKYLGLTKPPQDYQILMEDIKVLGKREIIQLLKWRSKIKHFLSKQKREQKQLQQQEEQQSAEYEDLDEAEGDREVNEEEEVEEQDDLEKLVDKQKEALEQQYIEEQKKELKEQRKQKQKQAQQEKKLAGRGIGFTPQEEDQELFQFSKHKNLLKLGYVDVEDKQEDKLKKEKLAFNNQKQLDQNLELIYENKKQKKENALERIRNKKQALESEQEEVDDEDLAYVILHDGAPNVGASWAKDAYNQNDLVLSSLRLASQFLKKGGVFVTKVFRSTDYNSLMWVFNKFFTKVEATKPLASRFVSAEIFVVCLDYLAPEYIDEKLFDSKHVFKDTETDMLQQQIQKEIVSVDKILQKRTQRHRSGYADDVHQTVYQMIDFEEFLHADNPYPIFIEYAGIKMTEEAKEKYLGLTKPPQDYQILMEDIKVLGKREIIQLLKWRSKIKHFLSKQKREQKQLQQQEEQQSAEYEDLDEAEGDKEVNEEEEVEEQDDLEKLVDKQKEALEQQYIEEQKKELKEQRKQKQKQAQQEKKLAGRGIGFTPQEEDQELFQFSKHKNLLKLGYVDVEDKQEDKLKKEKLAFNNQKQLDQNLELIYENKKQKKENALERIRNKKQALESEQEEVDDEDLACKPIKKVKKQEDHLKISDLKSKFFDKEEFSKLKEQLKTQKEGVFDNPLKNQNITQLEKKKKDKTDKEQHADKFKNDSDSDEQEEKVMDPKQLKNLQKQIQEDLNQLGDNKDIDLLKRVDKKELEYQKKLNTKINQEPLPGEDEKVKQFELNLPISDMEKRRRKLKKLAAREEKRAKLASDKDPNRKELEIVTEKKIEDYDIDQLATNLALAKKMMRKKTREQIIENSFGRDKWENEDLPQWFVDDEERHVFKMEPITKEEFQQEKQRLYEINSRVPKKIMEAKIRKWKKAQKKLKTAAKKAQTVFDTDGINERTKMQQVRRIYNKEKANIQKEQERKVIVARKGQASGKDKQEDKLKKEKLAFNNQKQLDQNLELIYENKKQKKENALERIRNKKQALESEQEEVDDEDLACKPIKKVKKQEDHLKISDLKSKFFDKEEFSKLKEQLKTQKEGVFDNPLKNQNITQLEKKKKDKTDKEQHADKFKNDSDSDEQEEKVMDPKQLKNLQKQIQEDLNQLGDNKDIDLLKRVDKKELEYQKKLNTKINQEPLPGEDEKVKQFELNLPISDMEKRRRKLKKLAAREEKRAKLASDKDPNRKELEIVTEKKIEDYDIDQLATNLALAKKMMRKKTREQIIENSFGRDKWENEDLPQWFVDDEERHVFKMEPITKEEFQQEKQRLYEINSRVPKKIMEAKIRKWKKAQKKLKTAAKKAQTVFDTDGINERTKMQQVRRIYNKEKANIQKEQERKVIVARKGQASGKFKSSRKVLTVDKRLKKDKRAMKAKARIGKGKKRRQVTRRKGKKQKS</sequence>
<feature type="compositionally biased region" description="Basic and acidic residues" evidence="9">
    <location>
        <begin position="971"/>
        <end position="992"/>
    </location>
</feature>
<feature type="compositionally biased region" description="Acidic residues" evidence="9">
    <location>
        <begin position="754"/>
        <end position="778"/>
    </location>
</feature>
<evidence type="ECO:0000313" key="14">
    <source>
        <dbReference type="Proteomes" id="UP000689195"/>
    </source>
</evidence>
<dbReference type="Pfam" id="PF11861">
    <property type="entry name" value="DUF3381"/>
    <property type="match status" value="2"/>
</dbReference>
<feature type="compositionally biased region" description="Acidic residues" evidence="9">
    <location>
        <begin position="351"/>
        <end position="375"/>
    </location>
</feature>
<reference evidence="13" key="1">
    <citation type="submission" date="2021-01" db="EMBL/GenBank/DDBJ databases">
        <authorList>
            <consortium name="Genoscope - CEA"/>
            <person name="William W."/>
        </authorList>
    </citation>
    <scope>NUCLEOTIDE SEQUENCE</scope>
</reference>
<feature type="domain" description="DUF3381" evidence="12">
    <location>
        <begin position="240"/>
        <end position="411"/>
    </location>
</feature>
<dbReference type="GO" id="GO:0000466">
    <property type="term" value="P:maturation of 5.8S rRNA from tricistronic rRNA transcript (SSU-rRNA, 5.8S rRNA, LSU-rRNA)"/>
    <property type="evidence" value="ECO:0007669"/>
    <property type="project" value="TreeGrafter"/>
</dbReference>
<evidence type="ECO:0000256" key="2">
    <source>
        <dbReference type="ARBA" id="ARBA00022517"/>
    </source>
</evidence>
<comment type="similarity">
    <text evidence="8">Belongs to the class I-like SAM-binding methyltransferase superfamily. RNA methyltransferase RlmE family. SPB1 subfamily.</text>
</comment>
<feature type="domain" description="Ribosomal RNA methyltransferase SPB1-like C-terminal" evidence="11">
    <location>
        <begin position="1094"/>
        <end position="1268"/>
    </location>
</feature>
<keyword evidence="3 8" id="KW-0698">rRNA processing</keyword>
<keyword evidence="14" id="KW-1185">Reference proteome</keyword>
<dbReference type="EC" id="2.1.1.-" evidence="8"/>
<dbReference type="OrthoDB" id="1287559at2759"/>
<keyword evidence="6 8" id="KW-0949">S-adenosyl-L-methionine</keyword>
<keyword evidence="7 8" id="KW-0539">Nucleus</keyword>
<dbReference type="PANTHER" id="PTHR10920">
    <property type="entry name" value="RIBOSOMAL RNA METHYLTRANSFERASE"/>
    <property type="match status" value="1"/>
</dbReference>
<feature type="binding site" evidence="8">
    <location>
        <position position="57"/>
    </location>
    <ligand>
        <name>S-adenosyl-L-methionine</name>
        <dbReference type="ChEBI" id="CHEBI:59789"/>
    </ligand>
</feature>